<name>A0A9P0NIE8_APHGO</name>
<sequence>MLNSVVCCRIYKLVYDRSTTFERRADSLTVACDQFFVVNARALFFFLLSSYRRRRLLADATTLPADRPTRPAYIDGGRGKAAAAATTMTTVDRGSLFRTDALLCPPSVVPHQLLLRSTGAERLCRRRRRRRHGPSLPKIYLCPSNRSTTPRLYLYIVRTHTIRAVQVITTLCIYRV</sequence>
<accession>A0A9P0NIE8</accession>
<organism evidence="1 2">
    <name type="scientific">Aphis gossypii</name>
    <name type="common">Cotton aphid</name>
    <dbReference type="NCBI Taxonomy" id="80765"/>
    <lineage>
        <taxon>Eukaryota</taxon>
        <taxon>Metazoa</taxon>
        <taxon>Ecdysozoa</taxon>
        <taxon>Arthropoda</taxon>
        <taxon>Hexapoda</taxon>
        <taxon>Insecta</taxon>
        <taxon>Pterygota</taxon>
        <taxon>Neoptera</taxon>
        <taxon>Paraneoptera</taxon>
        <taxon>Hemiptera</taxon>
        <taxon>Sternorrhyncha</taxon>
        <taxon>Aphidomorpha</taxon>
        <taxon>Aphidoidea</taxon>
        <taxon>Aphididae</taxon>
        <taxon>Aphidini</taxon>
        <taxon>Aphis</taxon>
        <taxon>Aphis</taxon>
    </lineage>
</organism>
<keyword evidence="2" id="KW-1185">Reference proteome</keyword>
<reference evidence="1" key="1">
    <citation type="submission" date="2022-02" db="EMBL/GenBank/DDBJ databases">
        <authorList>
            <person name="King R."/>
        </authorList>
    </citation>
    <scope>NUCLEOTIDE SEQUENCE</scope>
</reference>
<gene>
    <name evidence="1" type="ORF">APHIGO_LOCUS4792</name>
</gene>
<proteinExistence type="predicted"/>
<dbReference type="EMBL" id="OU899035">
    <property type="protein sequence ID" value="CAH1722467.1"/>
    <property type="molecule type" value="Genomic_DNA"/>
</dbReference>
<dbReference type="Proteomes" id="UP001154329">
    <property type="component" value="Chromosome 2"/>
</dbReference>
<dbReference type="AlphaFoldDB" id="A0A9P0NIE8"/>
<evidence type="ECO:0000313" key="2">
    <source>
        <dbReference type="Proteomes" id="UP001154329"/>
    </source>
</evidence>
<reference evidence="1" key="2">
    <citation type="submission" date="2022-10" db="EMBL/GenBank/DDBJ databases">
        <authorList>
            <consortium name="ENA_rothamsted_submissions"/>
            <consortium name="culmorum"/>
            <person name="King R."/>
        </authorList>
    </citation>
    <scope>NUCLEOTIDE SEQUENCE</scope>
</reference>
<protein>
    <submittedName>
        <fullName evidence="1">Uncharacterized protein</fullName>
    </submittedName>
</protein>
<evidence type="ECO:0000313" key="1">
    <source>
        <dbReference type="EMBL" id="CAH1722467.1"/>
    </source>
</evidence>